<evidence type="ECO:0000256" key="2">
    <source>
        <dbReference type="ARBA" id="ARBA00022737"/>
    </source>
</evidence>
<keyword evidence="2" id="KW-0677">Repeat</keyword>
<keyword evidence="1" id="KW-0433">Leucine-rich repeat</keyword>
<dbReference type="SUPFAM" id="SSF52047">
    <property type="entry name" value="RNI-like"/>
    <property type="match status" value="1"/>
</dbReference>
<dbReference type="EMBL" id="BTPD01000006">
    <property type="protein sequence ID" value="GMQ29649.1"/>
    <property type="molecule type" value="Genomic_DNA"/>
</dbReference>
<name>A0ABQ6PNX4_9BACT</name>
<keyword evidence="4" id="KW-1185">Reference proteome</keyword>
<dbReference type="PROSITE" id="PS51257">
    <property type="entry name" value="PROKAR_LIPOPROTEIN"/>
    <property type="match status" value="1"/>
</dbReference>
<accession>A0ABQ6PNX4</accession>
<protein>
    <recommendedName>
        <fullName evidence="5">Leucine-rich repeat domain-containing protein</fullName>
    </recommendedName>
</protein>
<dbReference type="Proteomes" id="UP001338309">
    <property type="component" value="Unassembled WGS sequence"/>
</dbReference>
<evidence type="ECO:0008006" key="5">
    <source>
        <dbReference type="Google" id="ProtNLM"/>
    </source>
</evidence>
<dbReference type="RefSeq" id="WP_338224364.1">
    <property type="nucleotide sequence ID" value="NZ_BTPD01000006.1"/>
</dbReference>
<dbReference type="Gene3D" id="3.80.10.10">
    <property type="entry name" value="Ribonuclease Inhibitor"/>
    <property type="match status" value="1"/>
</dbReference>
<sequence>MRILLPILTAILFACSPKDEREGLFGQLVERESVEIYLSSYNLDSIPSDIGQLKKAKSLYITKDSTGQWEVYPPESTIQEMTDDPPFRYVPEELTELTQLQNLGLVGLDLAKLPTDFDRLQHLDTLNLMMNKLNISNELDKLKKLENLKYLVVFGNKVDSADIAELKRANPKLEIIGGLE</sequence>
<evidence type="ECO:0000313" key="4">
    <source>
        <dbReference type="Proteomes" id="UP001338309"/>
    </source>
</evidence>
<evidence type="ECO:0000256" key="1">
    <source>
        <dbReference type="ARBA" id="ARBA00022614"/>
    </source>
</evidence>
<reference evidence="3 4" key="1">
    <citation type="submission" date="2023-08" db="EMBL/GenBank/DDBJ databases">
        <title>Draft genome sequence of Algoriphagus confluentis.</title>
        <authorList>
            <person name="Takatani N."/>
            <person name="Hosokawa M."/>
            <person name="Sawabe T."/>
        </authorList>
    </citation>
    <scope>NUCLEOTIDE SEQUENCE [LARGE SCALE GENOMIC DNA]</scope>
    <source>
        <strain evidence="3 4">NBRC 111222</strain>
    </source>
</reference>
<gene>
    <name evidence="3" type="ORF">Aconfl_22920</name>
</gene>
<dbReference type="InterPro" id="IPR050216">
    <property type="entry name" value="LRR_domain-containing"/>
</dbReference>
<evidence type="ECO:0000313" key="3">
    <source>
        <dbReference type="EMBL" id="GMQ29649.1"/>
    </source>
</evidence>
<proteinExistence type="predicted"/>
<dbReference type="InterPro" id="IPR032675">
    <property type="entry name" value="LRR_dom_sf"/>
</dbReference>
<comment type="caution">
    <text evidence="3">The sequence shown here is derived from an EMBL/GenBank/DDBJ whole genome shotgun (WGS) entry which is preliminary data.</text>
</comment>
<dbReference type="PANTHER" id="PTHR48051">
    <property type="match status" value="1"/>
</dbReference>
<dbReference type="PANTHER" id="PTHR48051:SF48">
    <property type="entry name" value="MULTIFUNCTIONAL ROCO FAMILY SIGNALING REGULATOR 1"/>
    <property type="match status" value="1"/>
</dbReference>
<organism evidence="3 4">
    <name type="scientific">Algoriphagus confluentis</name>
    <dbReference type="NCBI Taxonomy" id="1697556"/>
    <lineage>
        <taxon>Bacteria</taxon>
        <taxon>Pseudomonadati</taxon>
        <taxon>Bacteroidota</taxon>
        <taxon>Cytophagia</taxon>
        <taxon>Cytophagales</taxon>
        <taxon>Cyclobacteriaceae</taxon>
        <taxon>Algoriphagus</taxon>
    </lineage>
</organism>